<dbReference type="PANTHER" id="PTHR45649:SF27">
    <property type="entry name" value="CHOLINE TRANSPORTER (EUROFUNG)"/>
    <property type="match status" value="1"/>
</dbReference>
<feature type="transmembrane region" description="Helical" evidence="6">
    <location>
        <begin position="67"/>
        <end position="86"/>
    </location>
</feature>
<dbReference type="Proteomes" id="UP000184546">
    <property type="component" value="Unassembled WGS sequence"/>
</dbReference>
<proteinExistence type="predicted"/>
<evidence type="ECO:0000256" key="2">
    <source>
        <dbReference type="ARBA" id="ARBA00022448"/>
    </source>
</evidence>
<gene>
    <name evidence="7" type="ORF">ASPACDRAFT_48977</name>
</gene>
<organism evidence="7 8">
    <name type="scientific">Aspergillus aculeatus (strain ATCC 16872 / CBS 172.66 / WB 5094)</name>
    <dbReference type="NCBI Taxonomy" id="690307"/>
    <lineage>
        <taxon>Eukaryota</taxon>
        <taxon>Fungi</taxon>
        <taxon>Dikarya</taxon>
        <taxon>Ascomycota</taxon>
        <taxon>Pezizomycotina</taxon>
        <taxon>Eurotiomycetes</taxon>
        <taxon>Eurotiomycetidae</taxon>
        <taxon>Eurotiales</taxon>
        <taxon>Aspergillaceae</taxon>
        <taxon>Aspergillus</taxon>
        <taxon>Aspergillus subgen. Circumdati</taxon>
    </lineage>
</organism>
<dbReference type="InterPro" id="IPR002293">
    <property type="entry name" value="AA/rel_permease1"/>
</dbReference>
<feature type="transmembrane region" description="Helical" evidence="6">
    <location>
        <begin position="369"/>
        <end position="389"/>
    </location>
</feature>
<reference evidence="8" key="1">
    <citation type="journal article" date="2017" name="Genome Biol.">
        <title>Comparative genomics reveals high biological diversity and specific adaptations in the industrially and medically important fungal genus Aspergillus.</title>
        <authorList>
            <person name="de Vries R.P."/>
            <person name="Riley R."/>
            <person name="Wiebenga A."/>
            <person name="Aguilar-Osorio G."/>
            <person name="Amillis S."/>
            <person name="Uchima C.A."/>
            <person name="Anderluh G."/>
            <person name="Asadollahi M."/>
            <person name="Askin M."/>
            <person name="Barry K."/>
            <person name="Battaglia E."/>
            <person name="Bayram O."/>
            <person name="Benocci T."/>
            <person name="Braus-Stromeyer S.A."/>
            <person name="Caldana C."/>
            <person name="Canovas D."/>
            <person name="Cerqueira G.C."/>
            <person name="Chen F."/>
            <person name="Chen W."/>
            <person name="Choi C."/>
            <person name="Clum A."/>
            <person name="Dos Santos R.A."/>
            <person name="Damasio A.R."/>
            <person name="Diallinas G."/>
            <person name="Emri T."/>
            <person name="Fekete E."/>
            <person name="Flipphi M."/>
            <person name="Freyberg S."/>
            <person name="Gallo A."/>
            <person name="Gournas C."/>
            <person name="Habgood R."/>
            <person name="Hainaut M."/>
            <person name="Harispe M.L."/>
            <person name="Henrissat B."/>
            <person name="Hilden K.S."/>
            <person name="Hope R."/>
            <person name="Hossain A."/>
            <person name="Karabika E."/>
            <person name="Karaffa L."/>
            <person name="Karanyi Z."/>
            <person name="Krasevec N."/>
            <person name="Kuo A."/>
            <person name="Kusch H."/>
            <person name="LaButti K."/>
            <person name="Lagendijk E.L."/>
            <person name="Lapidus A."/>
            <person name="Levasseur A."/>
            <person name="Lindquist E."/>
            <person name="Lipzen A."/>
            <person name="Logrieco A.F."/>
            <person name="MacCabe A."/>
            <person name="Maekelae M.R."/>
            <person name="Malavazi I."/>
            <person name="Melin P."/>
            <person name="Meyer V."/>
            <person name="Mielnichuk N."/>
            <person name="Miskei M."/>
            <person name="Molnar A.P."/>
            <person name="Mule G."/>
            <person name="Ngan C.Y."/>
            <person name="Orejas M."/>
            <person name="Orosz E."/>
            <person name="Ouedraogo J.P."/>
            <person name="Overkamp K.M."/>
            <person name="Park H.-S."/>
            <person name="Perrone G."/>
            <person name="Piumi F."/>
            <person name="Punt P.J."/>
            <person name="Ram A.F."/>
            <person name="Ramon A."/>
            <person name="Rauscher S."/>
            <person name="Record E."/>
            <person name="Riano-Pachon D.M."/>
            <person name="Robert V."/>
            <person name="Roehrig J."/>
            <person name="Ruller R."/>
            <person name="Salamov A."/>
            <person name="Salih N.S."/>
            <person name="Samson R.A."/>
            <person name="Sandor E."/>
            <person name="Sanguinetti M."/>
            <person name="Schuetze T."/>
            <person name="Sepcic K."/>
            <person name="Shelest E."/>
            <person name="Sherlock G."/>
            <person name="Sophianopoulou V."/>
            <person name="Squina F.M."/>
            <person name="Sun H."/>
            <person name="Susca A."/>
            <person name="Todd R.B."/>
            <person name="Tsang A."/>
            <person name="Unkles S.E."/>
            <person name="van de Wiele N."/>
            <person name="van Rossen-Uffink D."/>
            <person name="Oliveira J.V."/>
            <person name="Vesth T.C."/>
            <person name="Visser J."/>
            <person name="Yu J.-H."/>
            <person name="Zhou M."/>
            <person name="Andersen M.R."/>
            <person name="Archer D.B."/>
            <person name="Baker S.E."/>
            <person name="Benoit I."/>
            <person name="Brakhage A.A."/>
            <person name="Braus G.H."/>
            <person name="Fischer R."/>
            <person name="Frisvad J.C."/>
            <person name="Goldman G.H."/>
            <person name="Houbraken J."/>
            <person name="Oakley B."/>
            <person name="Pocsi I."/>
            <person name="Scazzocchio C."/>
            <person name="Seiboth B."/>
            <person name="vanKuyk P.A."/>
            <person name="Wortman J."/>
            <person name="Dyer P.S."/>
            <person name="Grigoriev I.V."/>
        </authorList>
    </citation>
    <scope>NUCLEOTIDE SEQUENCE [LARGE SCALE GENOMIC DNA]</scope>
    <source>
        <strain evidence="8">ATCC 16872 / CBS 172.66 / WB 5094</strain>
    </source>
</reference>
<name>A0A1L9X7Q0_ASPA1</name>
<dbReference type="PIRSF" id="PIRSF006060">
    <property type="entry name" value="AA_transporter"/>
    <property type="match status" value="1"/>
</dbReference>
<evidence type="ECO:0000313" key="8">
    <source>
        <dbReference type="Proteomes" id="UP000184546"/>
    </source>
</evidence>
<dbReference type="AlphaFoldDB" id="A0A1L9X7Q0"/>
<dbReference type="GO" id="GO:0022857">
    <property type="term" value="F:transmembrane transporter activity"/>
    <property type="evidence" value="ECO:0007669"/>
    <property type="project" value="InterPro"/>
</dbReference>
<feature type="transmembrane region" description="Helical" evidence="6">
    <location>
        <begin position="395"/>
        <end position="413"/>
    </location>
</feature>
<dbReference type="Pfam" id="PF13520">
    <property type="entry name" value="AA_permease_2"/>
    <property type="match status" value="1"/>
</dbReference>
<evidence type="ECO:0000256" key="3">
    <source>
        <dbReference type="ARBA" id="ARBA00022692"/>
    </source>
</evidence>
<dbReference type="OrthoDB" id="3900342at2759"/>
<protein>
    <recommendedName>
        <fullName evidence="9">Choline transport protein</fullName>
    </recommendedName>
</protein>
<feature type="transmembrane region" description="Helical" evidence="6">
    <location>
        <begin position="265"/>
        <end position="288"/>
    </location>
</feature>
<dbReference type="PANTHER" id="PTHR45649">
    <property type="entry name" value="AMINO-ACID PERMEASE BAT1"/>
    <property type="match status" value="1"/>
</dbReference>
<keyword evidence="8" id="KW-1185">Reference proteome</keyword>
<evidence type="ECO:0000256" key="4">
    <source>
        <dbReference type="ARBA" id="ARBA00022989"/>
    </source>
</evidence>
<keyword evidence="5 6" id="KW-0472">Membrane</keyword>
<feature type="transmembrane region" description="Helical" evidence="6">
    <location>
        <begin position="151"/>
        <end position="171"/>
    </location>
</feature>
<feature type="transmembrane region" description="Helical" evidence="6">
    <location>
        <begin position="465"/>
        <end position="486"/>
    </location>
</feature>
<dbReference type="GeneID" id="30976006"/>
<evidence type="ECO:0000256" key="1">
    <source>
        <dbReference type="ARBA" id="ARBA00004141"/>
    </source>
</evidence>
<accession>A0A1L9X7Q0</accession>
<evidence type="ECO:0008006" key="9">
    <source>
        <dbReference type="Google" id="ProtNLM"/>
    </source>
</evidence>
<sequence>MTTEKVAEKSDPIDGGEDASSVEVFNASGHRQEVDRNFSLLSICAVAVTTGNTWIAQGGSVVCYDYIAVSVCYWLVAASIAELASGMPSASGVYHWATITAGRYGRVCGFFAGFWNSLAWILGAASMSAILGQQTVSMYALMHPGFVPQSWHIFVSFIICTWMCCCIVLFMNRWLPHIGNLGLFFILAGVFTTIVVCAVMPHINGTGYAASKEVWSSWQNDTGYSSQGFVFVAGMLNGAYSVGTPDCSSHLAEEIPQPSRNIPKAVLAQMTVGFLTGIVYMIALFYSITDLSAVLNSVYGFPLAEIYYQATGTRGGALGLLIVAFLPTVITCAGCYITAGRTLWTISRDQATPFHSWLGHINTRMHNPFNATLVCGGMVTILACIYVGSTTAFNAFVGCFVQLSSLSYFAAIFPHLLTRRASFAPGHFWMPGLLGYVVNALSCVYILAFVVIFCFPYALPTDAQTMNYASLMTGGLTLFVTAWWLVKQKDYNGPKEVPVSDKVVVEGVVDL</sequence>
<feature type="transmembrane region" description="Helical" evidence="6">
    <location>
        <begin position="317"/>
        <end position="339"/>
    </location>
</feature>
<feature type="transmembrane region" description="Helical" evidence="6">
    <location>
        <begin position="433"/>
        <end position="459"/>
    </location>
</feature>
<comment type="subcellular location">
    <subcellularLocation>
        <location evidence="1">Membrane</location>
        <topology evidence="1">Multi-pass membrane protein</topology>
    </subcellularLocation>
</comment>
<dbReference type="STRING" id="690307.A0A1L9X7Q0"/>
<evidence type="ECO:0000256" key="6">
    <source>
        <dbReference type="SAM" id="Phobius"/>
    </source>
</evidence>
<dbReference type="VEuPathDB" id="FungiDB:ASPACDRAFT_48977"/>
<dbReference type="EMBL" id="KV878970">
    <property type="protein sequence ID" value="OJK04473.1"/>
    <property type="molecule type" value="Genomic_DNA"/>
</dbReference>
<dbReference type="OMA" id="FWNCLAW"/>
<dbReference type="GO" id="GO:0016020">
    <property type="term" value="C:membrane"/>
    <property type="evidence" value="ECO:0007669"/>
    <property type="project" value="UniProtKB-SubCell"/>
</dbReference>
<evidence type="ECO:0000313" key="7">
    <source>
        <dbReference type="EMBL" id="OJK04473.1"/>
    </source>
</evidence>
<keyword evidence="3 6" id="KW-0812">Transmembrane</keyword>
<keyword evidence="2" id="KW-0813">Transport</keyword>
<feature type="transmembrane region" description="Helical" evidence="6">
    <location>
        <begin position="38"/>
        <end position="55"/>
    </location>
</feature>
<dbReference type="RefSeq" id="XP_020060812.1">
    <property type="nucleotide sequence ID" value="XM_020202192.1"/>
</dbReference>
<evidence type="ECO:0000256" key="5">
    <source>
        <dbReference type="ARBA" id="ARBA00023136"/>
    </source>
</evidence>
<keyword evidence="4 6" id="KW-1133">Transmembrane helix</keyword>
<feature type="transmembrane region" description="Helical" evidence="6">
    <location>
        <begin position="183"/>
        <end position="204"/>
    </location>
</feature>
<feature type="transmembrane region" description="Helical" evidence="6">
    <location>
        <begin position="107"/>
        <end position="131"/>
    </location>
</feature>
<dbReference type="Gene3D" id="1.20.1740.10">
    <property type="entry name" value="Amino acid/polyamine transporter I"/>
    <property type="match status" value="1"/>
</dbReference>